<dbReference type="KEGG" id="fpl:Ferp_2143"/>
<dbReference type="GO" id="GO:0016787">
    <property type="term" value="F:hydrolase activity"/>
    <property type="evidence" value="ECO:0007669"/>
    <property type="project" value="UniProtKB-KW"/>
</dbReference>
<dbReference type="PANTHER" id="PTHR35531:SF1">
    <property type="entry name" value="INNER MEMBRANE PROTEIN YBCI-RELATED"/>
    <property type="match status" value="1"/>
</dbReference>
<evidence type="ECO:0000313" key="3">
    <source>
        <dbReference type="Proteomes" id="UP000002613"/>
    </source>
</evidence>
<accession>D3S0N3</accession>
<dbReference type="EMBL" id="CP001899">
    <property type="protein sequence ID" value="ADC66274.1"/>
    <property type="molecule type" value="Genomic_DNA"/>
</dbReference>
<dbReference type="PaxDb" id="589924-Ferp_2143"/>
<dbReference type="HOGENOM" id="CLU_097802_3_2_2"/>
<feature type="transmembrane region" description="Helical" evidence="1">
    <location>
        <begin position="23"/>
        <end position="40"/>
    </location>
</feature>
<dbReference type="AlphaFoldDB" id="D3S0N3"/>
<evidence type="ECO:0000313" key="2">
    <source>
        <dbReference type="EMBL" id="ADC66274.1"/>
    </source>
</evidence>
<proteinExistence type="predicted"/>
<feature type="transmembrane region" description="Helical" evidence="1">
    <location>
        <begin position="105"/>
        <end position="124"/>
    </location>
</feature>
<name>D3S0N3_FERPA</name>
<reference evidence="3" key="1">
    <citation type="submission" date="2010-02" db="EMBL/GenBank/DDBJ databases">
        <title>Complete sequence of Ferroglobus placidus DSM 10642.</title>
        <authorList>
            <consortium name="US DOE Joint Genome Institute"/>
            <person name="Lucas S."/>
            <person name="Copeland A."/>
            <person name="Lapidus A."/>
            <person name="Cheng J.-F."/>
            <person name="Bruce D."/>
            <person name="Goodwin L."/>
            <person name="Pitluck S."/>
            <person name="Saunders E."/>
            <person name="Brettin T."/>
            <person name="Detter J.C."/>
            <person name="Han C."/>
            <person name="Tapia R."/>
            <person name="Larimer F."/>
            <person name="Land M."/>
            <person name="Hauser L."/>
            <person name="Kyrpides N."/>
            <person name="Ivanova N."/>
            <person name="Holmes D."/>
            <person name="Lovley D."/>
            <person name="Kyrpides N."/>
            <person name="Anderson I.J."/>
            <person name="Woyke T."/>
        </authorList>
    </citation>
    <scope>NUCLEOTIDE SEQUENCE [LARGE SCALE GENOMIC DNA]</scope>
    <source>
        <strain evidence="3">DSM 10642 / AEDII12DO</strain>
    </source>
</reference>
<dbReference type="Proteomes" id="UP000002613">
    <property type="component" value="Chromosome"/>
</dbReference>
<organism evidence="2 3">
    <name type="scientific">Ferroglobus placidus (strain DSM 10642 / AEDII12DO)</name>
    <dbReference type="NCBI Taxonomy" id="589924"/>
    <lineage>
        <taxon>Archaea</taxon>
        <taxon>Methanobacteriati</taxon>
        <taxon>Methanobacteriota</taxon>
        <taxon>Archaeoglobi</taxon>
        <taxon>Archaeoglobales</taxon>
        <taxon>Archaeoglobaceae</taxon>
        <taxon>Ferroglobus</taxon>
    </lineage>
</organism>
<dbReference type="GeneID" id="8779680"/>
<protein>
    <submittedName>
        <fullName evidence="2">Membrane-bound metal-dependent hydrolase</fullName>
    </submittedName>
</protein>
<keyword evidence="1" id="KW-0812">Transmembrane</keyword>
<sequence length="135" mass="15650">MLKITHVVFPVALASFLTKDANFLFATGLFGILSDIDVLLKIKHRGFTHSLLFLFLILYLVYIFDRSLLIFAFIGLTSHIFLDSLTKSGVQLFYPAKRRFRILTFRYDSVILNTLIILLSLYILKKNGVVDWRFL</sequence>
<keyword evidence="1" id="KW-0472">Membrane</keyword>
<dbReference type="PANTHER" id="PTHR35531">
    <property type="entry name" value="INNER MEMBRANE PROTEIN YBCI-RELATED"/>
    <property type="match status" value="1"/>
</dbReference>
<dbReference type="Pfam" id="PF04307">
    <property type="entry name" value="YdjM"/>
    <property type="match status" value="1"/>
</dbReference>
<dbReference type="OrthoDB" id="118042at2157"/>
<dbReference type="RefSeq" id="WP_012966612.1">
    <property type="nucleotide sequence ID" value="NC_013849.1"/>
</dbReference>
<dbReference type="STRING" id="589924.Ferp_2143"/>
<reference evidence="2 3" key="2">
    <citation type="journal article" date="2011" name="Stand. Genomic Sci.">
        <title>Complete genome sequence of Ferroglobus placidus AEDII12DO.</title>
        <authorList>
            <person name="Anderson I."/>
            <person name="Risso C."/>
            <person name="Holmes D."/>
            <person name="Lucas S."/>
            <person name="Copeland A."/>
            <person name="Lapidus A."/>
            <person name="Cheng J.F."/>
            <person name="Bruce D."/>
            <person name="Goodwin L."/>
            <person name="Pitluck S."/>
            <person name="Saunders E."/>
            <person name="Brettin T."/>
            <person name="Detter J.C."/>
            <person name="Han C."/>
            <person name="Tapia R."/>
            <person name="Larimer F."/>
            <person name="Land M."/>
            <person name="Hauser L."/>
            <person name="Woyke T."/>
            <person name="Lovley D."/>
            <person name="Kyrpides N."/>
            <person name="Ivanova N."/>
        </authorList>
    </citation>
    <scope>NUCLEOTIDE SEQUENCE [LARGE SCALE GENOMIC DNA]</scope>
    <source>
        <strain evidence="3">DSM 10642 / AEDII12DO</strain>
    </source>
</reference>
<gene>
    <name evidence="2" type="ordered locus">Ferp_2143</name>
</gene>
<keyword evidence="1" id="KW-1133">Transmembrane helix</keyword>
<dbReference type="InterPro" id="IPR007404">
    <property type="entry name" value="YdjM-like"/>
</dbReference>
<keyword evidence="2" id="KW-0378">Hydrolase</keyword>
<evidence type="ECO:0000256" key="1">
    <source>
        <dbReference type="SAM" id="Phobius"/>
    </source>
</evidence>
<keyword evidence="3" id="KW-1185">Reference proteome</keyword>
<feature type="transmembrane region" description="Helical" evidence="1">
    <location>
        <begin position="47"/>
        <end position="64"/>
    </location>
</feature>
<dbReference type="eggNOG" id="arCOG01744">
    <property type="taxonomic scope" value="Archaea"/>
</dbReference>